<dbReference type="HAMAP" id="MF_00583_A">
    <property type="entry name" value="RibP_PPkinase_A"/>
    <property type="match status" value="1"/>
</dbReference>
<comment type="function">
    <text evidence="10">Involved in the biosynthesis of the central metabolite phospho-alpha-D-ribosyl-1-pyrophosphate (PRPP) via the transfer of pyrophosphoryl group from ATP to 1-hydroxyl of ribose-5-phosphate (Rib-5-P).</text>
</comment>
<comment type="cofactor">
    <cofactor evidence="10">
        <name>Mg(2+)</name>
        <dbReference type="ChEBI" id="CHEBI:18420"/>
    </cofactor>
    <text evidence="10">Binds 2 Mg(2+) ions per subunit.</text>
</comment>
<name>A0A497ES98_9CREN</name>
<dbReference type="Proteomes" id="UP000278475">
    <property type="component" value="Unassembled WGS sequence"/>
</dbReference>
<dbReference type="CDD" id="cd06223">
    <property type="entry name" value="PRTases_typeI"/>
    <property type="match status" value="1"/>
</dbReference>
<feature type="active site" evidence="10">
    <location>
        <position position="191"/>
    </location>
</feature>
<accession>A0A497ES98</accession>
<proteinExistence type="inferred from homology"/>
<keyword evidence="6 10" id="KW-0418">Kinase</keyword>
<feature type="domain" description="Ribose-phosphate pyrophosphokinase N-terminal" evidence="11">
    <location>
        <begin position="1"/>
        <end position="119"/>
    </location>
</feature>
<protein>
    <recommendedName>
        <fullName evidence="10">Ribose-phosphate pyrophosphokinase</fullName>
        <shortName evidence="10">RPPK</shortName>
        <ecNumber evidence="10">2.7.6.1</ecNumber>
    </recommendedName>
    <alternativeName>
        <fullName evidence="10">5-phospho-D-ribosyl alpha-1-diphosphate synthase</fullName>
    </alternativeName>
    <alternativeName>
        <fullName evidence="10">Phosphoribosyl diphosphate synthase</fullName>
    </alternativeName>
    <alternativeName>
        <fullName evidence="10">Phosphoribosyl pyrophosphate synthase</fullName>
        <shortName evidence="10">P-Rib-PP synthase</shortName>
        <shortName evidence="10">PRPP synthase</shortName>
        <shortName evidence="10">PRPPase</shortName>
    </alternativeName>
</protein>
<gene>
    <name evidence="10" type="primary">prs</name>
    <name evidence="12" type="ORF">DRJ31_04300</name>
</gene>
<evidence type="ECO:0000256" key="2">
    <source>
        <dbReference type="ARBA" id="ARBA00022679"/>
    </source>
</evidence>
<dbReference type="GO" id="GO:0006164">
    <property type="term" value="P:purine nucleotide biosynthetic process"/>
    <property type="evidence" value="ECO:0007669"/>
    <property type="project" value="TreeGrafter"/>
</dbReference>
<dbReference type="PANTHER" id="PTHR10210:SF32">
    <property type="entry name" value="RIBOSE-PHOSPHATE PYROPHOSPHOKINASE 2"/>
    <property type="match status" value="1"/>
</dbReference>
<comment type="catalytic activity">
    <reaction evidence="9 10">
        <text>D-ribose 5-phosphate + ATP = 5-phospho-alpha-D-ribose 1-diphosphate + AMP + H(+)</text>
        <dbReference type="Rhea" id="RHEA:15609"/>
        <dbReference type="ChEBI" id="CHEBI:15378"/>
        <dbReference type="ChEBI" id="CHEBI:30616"/>
        <dbReference type="ChEBI" id="CHEBI:58017"/>
        <dbReference type="ChEBI" id="CHEBI:78346"/>
        <dbReference type="ChEBI" id="CHEBI:456215"/>
        <dbReference type="EC" id="2.7.6.1"/>
    </reaction>
</comment>
<keyword evidence="4 10" id="KW-0545">Nucleotide biosynthesis</keyword>
<dbReference type="InterPro" id="IPR037514">
    <property type="entry name" value="Rib-P_diPkinase_arc"/>
</dbReference>
<feature type="binding site" evidence="10">
    <location>
        <begin position="34"/>
        <end position="36"/>
    </location>
    <ligand>
        <name>ATP</name>
        <dbReference type="ChEBI" id="CHEBI:30616"/>
    </ligand>
</feature>
<dbReference type="FunFam" id="3.40.50.2020:FF:000007">
    <property type="entry name" value="Ribose-phosphate pyrophosphokinase"/>
    <property type="match status" value="1"/>
</dbReference>
<keyword evidence="2 10" id="KW-0808">Transferase</keyword>
<dbReference type="NCBIfam" id="NF002095">
    <property type="entry name" value="PRK00934.1"/>
    <property type="match status" value="1"/>
</dbReference>
<evidence type="ECO:0000256" key="6">
    <source>
        <dbReference type="ARBA" id="ARBA00022777"/>
    </source>
</evidence>
<dbReference type="Pfam" id="PF14572">
    <property type="entry name" value="Pribosyl_synth"/>
    <property type="match status" value="1"/>
</dbReference>
<keyword evidence="1 10" id="KW-0963">Cytoplasm</keyword>
<evidence type="ECO:0000256" key="4">
    <source>
        <dbReference type="ARBA" id="ARBA00022727"/>
    </source>
</evidence>
<dbReference type="Gene3D" id="3.40.50.2020">
    <property type="match status" value="2"/>
</dbReference>
<keyword evidence="7 10" id="KW-0067">ATP-binding</keyword>
<comment type="pathway">
    <text evidence="10">Metabolic intermediate biosynthesis; 5-phospho-alpha-D-ribose 1-diphosphate biosynthesis; 5-phospho-alpha-D-ribose 1-diphosphate from D-ribose 5-phosphate (route I): step 1/1.</text>
</comment>
<evidence type="ECO:0000256" key="10">
    <source>
        <dbReference type="HAMAP-Rule" id="MF_00583"/>
    </source>
</evidence>
<feature type="binding site" evidence="10">
    <location>
        <position position="129"/>
    </location>
    <ligand>
        <name>Mg(2+)</name>
        <dbReference type="ChEBI" id="CHEBI:18420"/>
        <label>1</label>
    </ligand>
</feature>
<comment type="similarity">
    <text evidence="10">Belongs to the ribose-phosphate pyrophosphokinase family. Class III (archaeal) subfamily.</text>
</comment>
<feature type="binding site" evidence="10">
    <location>
        <position position="218"/>
    </location>
    <ligand>
        <name>D-ribose 5-phosphate</name>
        <dbReference type="ChEBI" id="CHEBI:78346"/>
    </ligand>
</feature>
<keyword evidence="5 10" id="KW-0547">Nucleotide-binding</keyword>
<dbReference type="GO" id="GO:0006015">
    <property type="term" value="P:5-phosphoribose 1-diphosphate biosynthetic process"/>
    <property type="evidence" value="ECO:0007669"/>
    <property type="project" value="UniProtKB-UniRule"/>
</dbReference>
<dbReference type="NCBIfam" id="TIGR01251">
    <property type="entry name" value="ribP_PPkin"/>
    <property type="match status" value="1"/>
</dbReference>
<evidence type="ECO:0000256" key="7">
    <source>
        <dbReference type="ARBA" id="ARBA00022840"/>
    </source>
</evidence>
<evidence type="ECO:0000313" key="13">
    <source>
        <dbReference type="Proteomes" id="UP000278475"/>
    </source>
</evidence>
<reference evidence="12 13" key="1">
    <citation type="submission" date="2018-06" db="EMBL/GenBank/DDBJ databases">
        <title>Extensive metabolic versatility and redundancy in microbially diverse, dynamic hydrothermal sediments.</title>
        <authorList>
            <person name="Dombrowski N."/>
            <person name="Teske A."/>
            <person name="Baker B.J."/>
        </authorList>
    </citation>
    <scope>NUCLEOTIDE SEQUENCE [LARGE SCALE GENOMIC DNA]</scope>
    <source>
        <strain evidence="12">B66_G16</strain>
    </source>
</reference>
<evidence type="ECO:0000259" key="11">
    <source>
        <dbReference type="Pfam" id="PF13793"/>
    </source>
</evidence>
<dbReference type="InterPro" id="IPR000836">
    <property type="entry name" value="PRTase_dom"/>
</dbReference>
<keyword evidence="3 10" id="KW-0479">Metal-binding</keyword>
<evidence type="ECO:0000256" key="8">
    <source>
        <dbReference type="ARBA" id="ARBA00022842"/>
    </source>
</evidence>
<evidence type="ECO:0000256" key="3">
    <source>
        <dbReference type="ARBA" id="ARBA00022723"/>
    </source>
</evidence>
<comment type="caution">
    <text evidence="12">The sequence shown here is derived from an EMBL/GenBank/DDBJ whole genome shotgun (WGS) entry which is preliminary data.</text>
</comment>
<dbReference type="InterPro" id="IPR029099">
    <property type="entry name" value="Pribosyltran_N"/>
</dbReference>
<evidence type="ECO:0000256" key="1">
    <source>
        <dbReference type="ARBA" id="ARBA00022490"/>
    </source>
</evidence>
<comment type="subcellular location">
    <subcellularLocation>
        <location evidence="10">Cytoplasm</location>
    </subcellularLocation>
</comment>
<dbReference type="Pfam" id="PF13793">
    <property type="entry name" value="Pribosyltran_N"/>
    <property type="match status" value="1"/>
</dbReference>
<evidence type="ECO:0000313" key="12">
    <source>
        <dbReference type="EMBL" id="RLE49600.1"/>
    </source>
</evidence>
<evidence type="ECO:0000256" key="9">
    <source>
        <dbReference type="ARBA" id="ARBA00049535"/>
    </source>
</evidence>
<dbReference type="GO" id="GO:0005524">
    <property type="term" value="F:ATP binding"/>
    <property type="evidence" value="ECO:0007669"/>
    <property type="project" value="UniProtKB-KW"/>
</dbReference>
<dbReference type="GO" id="GO:0005737">
    <property type="term" value="C:cytoplasm"/>
    <property type="evidence" value="ECO:0007669"/>
    <property type="project" value="UniProtKB-SubCell"/>
</dbReference>
<dbReference type="SUPFAM" id="SSF53271">
    <property type="entry name" value="PRTase-like"/>
    <property type="match status" value="2"/>
</dbReference>
<organism evidence="12 13">
    <name type="scientific">Thermoproteota archaeon</name>
    <dbReference type="NCBI Taxonomy" id="2056631"/>
    <lineage>
        <taxon>Archaea</taxon>
        <taxon>Thermoproteota</taxon>
    </lineage>
</organism>
<sequence>MIIVPGAYSETLALKLAELLKCEVLNVERKLFPDGESYVRFFDPSKVKGEDVIIVQTTYPEQDKRLMELFLMLDAAKDFNAKNVIAVVPYLAYARQDKRFREGECLSIKSILKLIEASGADAFITVNIHKEESLACLKIRKTNVSAMPLIAEYLKKKELVEPMVFSPDRGAAEYARQVAEILGAEWNSFEKTRDRITGEIKTVGEFPGVNGRDAIIVDDLVSTGGTIANAAKILKSYGARKVYAGFVHALLVSGAFKKMIDSGVDEVVATDTIQSAVSVVSAAPVIAKVIPSIMS</sequence>
<dbReference type="SMART" id="SM01400">
    <property type="entry name" value="Pribosyltran_N"/>
    <property type="match status" value="1"/>
</dbReference>
<dbReference type="InterPro" id="IPR005946">
    <property type="entry name" value="Rib-P_diPkinase"/>
</dbReference>
<dbReference type="InterPro" id="IPR029057">
    <property type="entry name" value="PRTase-like"/>
</dbReference>
<dbReference type="AlphaFoldDB" id="A0A497ES98"/>
<feature type="binding site" evidence="10">
    <location>
        <begin position="222"/>
        <end position="226"/>
    </location>
    <ligand>
        <name>D-ribose 5-phosphate</name>
        <dbReference type="ChEBI" id="CHEBI:78346"/>
    </ligand>
</feature>
<feature type="binding site" evidence="10">
    <location>
        <position position="168"/>
    </location>
    <ligand>
        <name>Mg(2+)</name>
        <dbReference type="ChEBI" id="CHEBI:18420"/>
        <label>2</label>
    </ligand>
</feature>
<dbReference type="GO" id="GO:0004749">
    <property type="term" value="F:ribose phosphate diphosphokinase activity"/>
    <property type="evidence" value="ECO:0007669"/>
    <property type="project" value="UniProtKB-UniRule"/>
</dbReference>
<keyword evidence="8 10" id="KW-0460">Magnesium</keyword>
<dbReference type="GO" id="GO:0002189">
    <property type="term" value="C:ribose phosphate diphosphokinase complex"/>
    <property type="evidence" value="ECO:0007669"/>
    <property type="project" value="TreeGrafter"/>
</dbReference>
<dbReference type="GO" id="GO:0000287">
    <property type="term" value="F:magnesium ion binding"/>
    <property type="evidence" value="ECO:0007669"/>
    <property type="project" value="UniProtKB-UniRule"/>
</dbReference>
<dbReference type="GO" id="GO:0016301">
    <property type="term" value="F:kinase activity"/>
    <property type="evidence" value="ECO:0007669"/>
    <property type="project" value="UniProtKB-KW"/>
</dbReference>
<feature type="binding site" evidence="10">
    <location>
        <position position="193"/>
    </location>
    <ligand>
        <name>D-ribose 5-phosphate</name>
        <dbReference type="ChEBI" id="CHEBI:78346"/>
    </ligand>
</feature>
<dbReference type="EC" id="2.7.6.1" evidence="10"/>
<dbReference type="PANTHER" id="PTHR10210">
    <property type="entry name" value="RIBOSE-PHOSPHATE DIPHOSPHOKINASE FAMILY MEMBER"/>
    <property type="match status" value="1"/>
</dbReference>
<feature type="binding site" evidence="10">
    <location>
        <begin position="95"/>
        <end position="96"/>
    </location>
    <ligand>
        <name>ATP</name>
        <dbReference type="ChEBI" id="CHEBI:30616"/>
    </ligand>
</feature>
<dbReference type="EMBL" id="QMQV01000029">
    <property type="protein sequence ID" value="RLE49600.1"/>
    <property type="molecule type" value="Genomic_DNA"/>
</dbReference>
<evidence type="ECO:0000256" key="5">
    <source>
        <dbReference type="ARBA" id="ARBA00022741"/>
    </source>
</evidence>
<dbReference type="UniPathway" id="UPA00087">
    <property type="reaction ID" value="UER00172"/>
</dbReference>